<name>A0A1Q8E7K3_9STRE</name>
<reference evidence="4" key="1">
    <citation type="submission" date="2016-12" db="EMBL/GenBank/DDBJ databases">
        <authorList>
            <person name="Gulvik C.A."/>
        </authorList>
    </citation>
    <scope>NUCLEOTIDE SEQUENCE [LARGE SCALE GENOMIC DNA]</scope>
    <source>
        <strain evidence="4">NED12-00049-6B</strain>
    </source>
</reference>
<evidence type="ECO:0000313" key="4">
    <source>
        <dbReference type="Proteomes" id="UP000186890"/>
    </source>
</evidence>
<evidence type="ECO:0008006" key="5">
    <source>
        <dbReference type="Google" id="ProtNLM"/>
    </source>
</evidence>
<dbReference type="OrthoDB" id="9796595at2"/>
<protein>
    <recommendedName>
        <fullName evidence="5">Transcriptional regulator</fullName>
    </recommendedName>
</protein>
<proteinExistence type="predicted"/>
<dbReference type="InterPro" id="IPR039446">
    <property type="entry name" value="DauR-like"/>
</dbReference>
<dbReference type="EMBL" id="MSJM01000005">
    <property type="protein sequence ID" value="OLF47763.1"/>
    <property type="molecule type" value="Genomic_DNA"/>
</dbReference>
<dbReference type="Pfam" id="PF08348">
    <property type="entry name" value="PAS_6"/>
    <property type="match status" value="1"/>
</dbReference>
<keyword evidence="4" id="KW-1185">Reference proteome</keyword>
<evidence type="ECO:0000313" key="3">
    <source>
        <dbReference type="EMBL" id="OLF47763.1"/>
    </source>
</evidence>
<accession>A0A1Q8E7K3</accession>
<sequence>MNPQLKSYIPIIDFLSLILGNDTEIVLQDFTKGLDHSLVYIKNNLSEREIGAPATDFVLDVLKSKLYKEKDYVVNYHTKTVSGRELYSSSFFIKNEQEQLLGMLCINSDKSKLLSLKRLFESSLETIDSLFQTEETNSSTKDITENFYSTPENLIEATILQETQGLSLGTYNLTKNEKIAIVRSLYQKGFFELKDSVSKIAETFRMSDVSIYKYIQTVRQEKQD</sequence>
<dbReference type="RefSeq" id="WP_075105069.1">
    <property type="nucleotide sequence ID" value="NZ_MSJM01000005.1"/>
</dbReference>
<gene>
    <name evidence="3" type="ORF">BU202_06965</name>
</gene>
<feature type="domain" description="Transcriptional regulator DauR-like HTH" evidence="2">
    <location>
        <begin position="164"/>
        <end position="215"/>
    </location>
</feature>
<feature type="domain" description="YheO-like" evidence="1">
    <location>
        <begin position="5"/>
        <end position="117"/>
    </location>
</feature>
<dbReference type="PANTHER" id="PTHR35568">
    <property type="entry name" value="TRANSCRIPTIONAL REGULATOR DAUR"/>
    <property type="match status" value="1"/>
</dbReference>
<organism evidence="3 4">
    <name type="scientific">Streptococcus cuniculi</name>
    <dbReference type="NCBI Taxonomy" id="1432788"/>
    <lineage>
        <taxon>Bacteria</taxon>
        <taxon>Bacillati</taxon>
        <taxon>Bacillota</taxon>
        <taxon>Bacilli</taxon>
        <taxon>Lactobacillales</taxon>
        <taxon>Streptococcaceae</taxon>
        <taxon>Streptococcus</taxon>
    </lineage>
</organism>
<dbReference type="Proteomes" id="UP000186890">
    <property type="component" value="Unassembled WGS sequence"/>
</dbReference>
<dbReference type="InterPro" id="IPR039445">
    <property type="entry name" value="DauR-like_HTH"/>
</dbReference>
<evidence type="ECO:0000259" key="1">
    <source>
        <dbReference type="Pfam" id="PF08348"/>
    </source>
</evidence>
<dbReference type="Pfam" id="PF13309">
    <property type="entry name" value="HTH_22"/>
    <property type="match status" value="1"/>
</dbReference>
<comment type="caution">
    <text evidence="3">The sequence shown here is derived from an EMBL/GenBank/DDBJ whole genome shotgun (WGS) entry which is preliminary data.</text>
</comment>
<evidence type="ECO:0000259" key="2">
    <source>
        <dbReference type="Pfam" id="PF13309"/>
    </source>
</evidence>
<dbReference type="AlphaFoldDB" id="A0A1Q8E7K3"/>
<dbReference type="InterPro" id="IPR013559">
    <property type="entry name" value="YheO"/>
</dbReference>
<dbReference type="PANTHER" id="PTHR35568:SF1">
    <property type="entry name" value="TRANSCRIPTIONAL REGULATOR DAUR"/>
    <property type="match status" value="1"/>
</dbReference>